<proteinExistence type="predicted"/>
<dbReference type="EMBL" id="LAZR01031452">
    <property type="protein sequence ID" value="KKL53712.1"/>
    <property type="molecule type" value="Genomic_DNA"/>
</dbReference>
<sequence>MASKAEYIFDGLTDMELIMLQ</sequence>
<evidence type="ECO:0000313" key="1">
    <source>
        <dbReference type="EMBL" id="KKL53712.1"/>
    </source>
</evidence>
<feature type="non-terminal residue" evidence="1">
    <location>
        <position position="21"/>
    </location>
</feature>
<gene>
    <name evidence="1" type="ORF">LCGC14_2272640</name>
</gene>
<name>A0A0F9FRP2_9ZZZZ</name>
<dbReference type="AlphaFoldDB" id="A0A0F9FRP2"/>
<reference evidence="1" key="1">
    <citation type="journal article" date="2015" name="Nature">
        <title>Complex archaea that bridge the gap between prokaryotes and eukaryotes.</title>
        <authorList>
            <person name="Spang A."/>
            <person name="Saw J.H."/>
            <person name="Jorgensen S.L."/>
            <person name="Zaremba-Niedzwiedzka K."/>
            <person name="Martijn J."/>
            <person name="Lind A.E."/>
            <person name="van Eijk R."/>
            <person name="Schleper C."/>
            <person name="Guy L."/>
            <person name="Ettema T.J."/>
        </authorList>
    </citation>
    <scope>NUCLEOTIDE SEQUENCE</scope>
</reference>
<comment type="caution">
    <text evidence="1">The sequence shown here is derived from an EMBL/GenBank/DDBJ whole genome shotgun (WGS) entry which is preliminary data.</text>
</comment>
<organism evidence="1">
    <name type="scientific">marine sediment metagenome</name>
    <dbReference type="NCBI Taxonomy" id="412755"/>
    <lineage>
        <taxon>unclassified sequences</taxon>
        <taxon>metagenomes</taxon>
        <taxon>ecological metagenomes</taxon>
    </lineage>
</organism>
<protein>
    <submittedName>
        <fullName evidence="1">Uncharacterized protein</fullName>
    </submittedName>
</protein>
<accession>A0A0F9FRP2</accession>